<keyword evidence="2" id="KW-1133">Transmembrane helix</keyword>
<comment type="caution">
    <text evidence="3">The sequence shown here is derived from an EMBL/GenBank/DDBJ whole genome shotgun (WGS) entry which is preliminary data.</text>
</comment>
<evidence type="ECO:0000256" key="1">
    <source>
        <dbReference type="SAM" id="MobiDB-lite"/>
    </source>
</evidence>
<feature type="compositionally biased region" description="Pro residues" evidence="1">
    <location>
        <begin position="170"/>
        <end position="180"/>
    </location>
</feature>
<feature type="transmembrane region" description="Helical" evidence="2">
    <location>
        <begin position="202"/>
        <end position="231"/>
    </location>
</feature>
<keyword evidence="4" id="KW-1185">Reference proteome</keyword>
<dbReference type="AlphaFoldDB" id="A0A542ZCD2"/>
<organism evidence="3 4">
    <name type="scientific">Propioniferax innocua</name>
    <dbReference type="NCBI Taxonomy" id="1753"/>
    <lineage>
        <taxon>Bacteria</taxon>
        <taxon>Bacillati</taxon>
        <taxon>Actinomycetota</taxon>
        <taxon>Actinomycetes</taxon>
        <taxon>Propionibacteriales</taxon>
        <taxon>Propionibacteriaceae</taxon>
        <taxon>Propioniferax</taxon>
    </lineage>
</organism>
<feature type="region of interest" description="Disordered" evidence="1">
    <location>
        <begin position="38"/>
        <end position="98"/>
    </location>
</feature>
<reference evidence="3 4" key="1">
    <citation type="submission" date="2019-06" db="EMBL/GenBank/DDBJ databases">
        <title>Sequencing the genomes of 1000 actinobacteria strains.</title>
        <authorList>
            <person name="Klenk H.-P."/>
        </authorList>
    </citation>
    <scope>NUCLEOTIDE SEQUENCE [LARGE SCALE GENOMIC DNA]</scope>
    <source>
        <strain evidence="3 4">DSM 8251</strain>
    </source>
</reference>
<keyword evidence="2" id="KW-0812">Transmembrane</keyword>
<feature type="transmembrane region" description="Helical" evidence="2">
    <location>
        <begin position="243"/>
        <end position="261"/>
    </location>
</feature>
<accession>A0A542ZCD2</accession>
<proteinExistence type="predicted"/>
<keyword evidence="2" id="KW-0472">Membrane</keyword>
<evidence type="ECO:0000313" key="4">
    <source>
        <dbReference type="Proteomes" id="UP000316196"/>
    </source>
</evidence>
<evidence type="ECO:0000313" key="3">
    <source>
        <dbReference type="EMBL" id="TQL57931.1"/>
    </source>
</evidence>
<dbReference type="EMBL" id="VFOR01000002">
    <property type="protein sequence ID" value="TQL57931.1"/>
    <property type="molecule type" value="Genomic_DNA"/>
</dbReference>
<gene>
    <name evidence="3" type="ORF">FB460_1779</name>
</gene>
<feature type="region of interest" description="Disordered" evidence="1">
    <location>
        <begin position="116"/>
        <end position="188"/>
    </location>
</feature>
<dbReference type="Proteomes" id="UP000316196">
    <property type="component" value="Unassembled WGS sequence"/>
</dbReference>
<sequence>METALDAQAPILALSVGGASSRDRPVVVRLPSMATWLDGPEYAPRERPAEFAAPRAPRLGTAPARPCPSSGAPHIAPSDYRQEQPVAPLSNHSAPEAEYRDPHEAFAVARNVMTAGEAPTPQPTDPRQPLSAATGVDHGRQPSAWGAAHADSEYSLVNRPIPPLGGGQPQPGPQWPPPNGRPAGQPGPVTALQVLQATQAGVVISLLVGGLFGAFTWVPPIALVAAMVFSFGVRQARATVQTTLITSTAIAVVWFLMAALLNGLQVGPALQSTSLIAVVLCWLALVVVLAMVTRSLSRGELPTPHRP</sequence>
<name>A0A542ZCD2_9ACTN</name>
<protein>
    <submittedName>
        <fullName evidence="3">Uncharacterized protein</fullName>
    </submittedName>
</protein>
<evidence type="ECO:0000256" key="2">
    <source>
        <dbReference type="SAM" id="Phobius"/>
    </source>
</evidence>
<feature type="transmembrane region" description="Helical" evidence="2">
    <location>
        <begin position="273"/>
        <end position="292"/>
    </location>
</feature>